<keyword evidence="2 4" id="KW-0472">Membrane</keyword>
<evidence type="ECO:0000256" key="4">
    <source>
        <dbReference type="PROSITE-ProRule" id="PRU00473"/>
    </source>
</evidence>
<dbReference type="Gene3D" id="3.30.1330.60">
    <property type="entry name" value="OmpA-like domain"/>
    <property type="match status" value="1"/>
</dbReference>
<keyword evidence="8" id="KW-1185">Reference proteome</keyword>
<proteinExistence type="predicted"/>
<feature type="chain" id="PRO_5045410558" evidence="5">
    <location>
        <begin position="28"/>
        <end position="353"/>
    </location>
</feature>
<dbReference type="PRINTS" id="PR01023">
    <property type="entry name" value="NAFLGMOTY"/>
</dbReference>
<dbReference type="EMBL" id="JAUQSZ010000003">
    <property type="protein sequence ID" value="MDO7841850.1"/>
    <property type="molecule type" value="Genomic_DNA"/>
</dbReference>
<dbReference type="PANTHER" id="PTHR30329">
    <property type="entry name" value="STATOR ELEMENT OF FLAGELLAR MOTOR COMPLEX"/>
    <property type="match status" value="1"/>
</dbReference>
<gene>
    <name evidence="7" type="ORF">Q5H94_05900</name>
</gene>
<protein>
    <submittedName>
        <fullName evidence="7">OmpA family protein</fullName>
    </submittedName>
</protein>
<dbReference type="InterPro" id="IPR006665">
    <property type="entry name" value="OmpA-like"/>
</dbReference>
<evidence type="ECO:0000256" key="3">
    <source>
        <dbReference type="ARBA" id="ARBA00023237"/>
    </source>
</evidence>
<evidence type="ECO:0000313" key="7">
    <source>
        <dbReference type="EMBL" id="MDO7841850.1"/>
    </source>
</evidence>
<dbReference type="PANTHER" id="PTHR30329:SF21">
    <property type="entry name" value="LIPOPROTEIN YIAD-RELATED"/>
    <property type="match status" value="1"/>
</dbReference>
<dbReference type="SUPFAM" id="SSF103088">
    <property type="entry name" value="OmpA-like"/>
    <property type="match status" value="1"/>
</dbReference>
<dbReference type="Pfam" id="PF00691">
    <property type="entry name" value="OmpA"/>
    <property type="match status" value="1"/>
</dbReference>
<dbReference type="PROSITE" id="PS51257">
    <property type="entry name" value="PROKAR_LIPOPROTEIN"/>
    <property type="match status" value="1"/>
</dbReference>
<dbReference type="Proteomes" id="UP001176468">
    <property type="component" value="Unassembled WGS sequence"/>
</dbReference>
<dbReference type="RefSeq" id="WP_304560309.1">
    <property type="nucleotide sequence ID" value="NZ_JAUQSZ010000003.1"/>
</dbReference>
<dbReference type="InterPro" id="IPR036737">
    <property type="entry name" value="OmpA-like_sf"/>
</dbReference>
<keyword evidence="3" id="KW-0998">Cell outer membrane</keyword>
<evidence type="ECO:0000313" key="8">
    <source>
        <dbReference type="Proteomes" id="UP001176468"/>
    </source>
</evidence>
<dbReference type="InterPro" id="IPR006664">
    <property type="entry name" value="OMP_bac"/>
</dbReference>
<organism evidence="7 8">
    <name type="scientific">Sphingomonas immobilis</name>
    <dbReference type="NCBI Taxonomy" id="3063997"/>
    <lineage>
        <taxon>Bacteria</taxon>
        <taxon>Pseudomonadati</taxon>
        <taxon>Pseudomonadota</taxon>
        <taxon>Alphaproteobacteria</taxon>
        <taxon>Sphingomonadales</taxon>
        <taxon>Sphingomonadaceae</taxon>
        <taxon>Sphingomonas</taxon>
    </lineage>
</organism>
<feature type="domain" description="OmpA-like" evidence="6">
    <location>
        <begin position="239"/>
        <end position="353"/>
    </location>
</feature>
<name>A0ABT8ZXW0_9SPHN</name>
<evidence type="ECO:0000256" key="2">
    <source>
        <dbReference type="ARBA" id="ARBA00023136"/>
    </source>
</evidence>
<evidence type="ECO:0000256" key="1">
    <source>
        <dbReference type="ARBA" id="ARBA00004442"/>
    </source>
</evidence>
<reference evidence="7" key="1">
    <citation type="submission" date="2023-07" db="EMBL/GenBank/DDBJ databases">
        <authorList>
            <person name="Kim M.K."/>
        </authorList>
    </citation>
    <scope>NUCLEOTIDE SEQUENCE</scope>
    <source>
        <strain evidence="7">CA1-15</strain>
    </source>
</reference>
<dbReference type="PROSITE" id="PS51123">
    <property type="entry name" value="OMPA_2"/>
    <property type="match status" value="1"/>
</dbReference>
<comment type="subcellular location">
    <subcellularLocation>
        <location evidence="1">Cell outer membrane</location>
    </subcellularLocation>
</comment>
<keyword evidence="5" id="KW-0732">Signal</keyword>
<evidence type="ECO:0000256" key="5">
    <source>
        <dbReference type="SAM" id="SignalP"/>
    </source>
</evidence>
<dbReference type="CDD" id="cd07185">
    <property type="entry name" value="OmpA_C-like"/>
    <property type="match status" value="1"/>
</dbReference>
<dbReference type="InterPro" id="IPR050330">
    <property type="entry name" value="Bact_OuterMem_StrucFunc"/>
</dbReference>
<sequence>MSRTKFAGLAGAAIVLAVTGGCSFKSAHDGNTASPPVNTTVVAAKTTPSSTASAAPTTAGFSPDSTPLANPTLGAWPYFGMMEGYERFDEKNIASSEAKKYLEDVPYDHWQFFDGTKLITVEGRTMTTGGKGTTASFFQIQKTYEKLVHDLGGVTVYEGTGKPMKDDKIMFSDRRYRANYVYEEDQMGVYMVRTPTRQIWVEVYHPWEDNSKNYWLTIVEKKALEVKVKMIPAEVMKSALDSVGHVALYLSFDTDKTDMKPESAPVLSEIVKLMKANPALKLTVEGHTDNAGTPAHNQALSEGRAFAVATALKAQGIATDRLQSMGFGQSKPIADNLSEDGRAKNRRVELVKR</sequence>
<dbReference type="PRINTS" id="PR01021">
    <property type="entry name" value="OMPADOMAIN"/>
</dbReference>
<feature type="signal peptide" evidence="5">
    <location>
        <begin position="1"/>
        <end position="27"/>
    </location>
</feature>
<evidence type="ECO:0000259" key="6">
    <source>
        <dbReference type="PROSITE" id="PS51123"/>
    </source>
</evidence>
<comment type="caution">
    <text evidence="7">The sequence shown here is derived from an EMBL/GenBank/DDBJ whole genome shotgun (WGS) entry which is preliminary data.</text>
</comment>
<accession>A0ABT8ZXW0</accession>